<name>A0ABM7WFA4_9ACTN</name>
<dbReference type="Proteomes" id="UP001320544">
    <property type="component" value="Chromosome"/>
</dbReference>
<feature type="domain" description="Helicase HerA central" evidence="2">
    <location>
        <begin position="490"/>
        <end position="655"/>
    </location>
</feature>
<dbReference type="Gene3D" id="3.40.50.300">
    <property type="entry name" value="P-loop containing nucleotide triphosphate hydrolases"/>
    <property type="match status" value="1"/>
</dbReference>
<evidence type="ECO:0000256" key="1">
    <source>
        <dbReference type="SAM" id="MobiDB-lite"/>
    </source>
</evidence>
<dbReference type="InterPro" id="IPR027417">
    <property type="entry name" value="P-loop_NTPase"/>
</dbReference>
<proteinExistence type="predicted"/>
<dbReference type="NCBIfam" id="NF045971">
    <property type="entry name" value="conju_CD1110"/>
    <property type="match status" value="1"/>
</dbReference>
<dbReference type="RefSeq" id="WP_244411369.1">
    <property type="nucleotide sequence ID" value="NZ_AP025564.1"/>
</dbReference>
<organism evidence="4 5">
    <name type="scientific">Raoultibacter timonensis</name>
    <dbReference type="NCBI Taxonomy" id="1907662"/>
    <lineage>
        <taxon>Bacteria</taxon>
        <taxon>Bacillati</taxon>
        <taxon>Actinomycetota</taxon>
        <taxon>Coriobacteriia</taxon>
        <taxon>Eggerthellales</taxon>
        <taxon>Eggerthellaceae</taxon>
        <taxon>Raoultibacter</taxon>
    </lineage>
</organism>
<accession>A0ABM7WFA4</accession>
<feature type="region of interest" description="Disordered" evidence="1">
    <location>
        <begin position="1"/>
        <end position="20"/>
    </location>
</feature>
<reference evidence="4 5" key="1">
    <citation type="submission" date="2022-01" db="EMBL/GenBank/DDBJ databases">
        <title>Novel bile acid biosynthetic pathways are enriched in the microbiome of centenarians.</title>
        <authorList>
            <person name="Sato Y."/>
            <person name="Atarashi K."/>
            <person name="Plichta R.D."/>
            <person name="Arai Y."/>
            <person name="Sasajima S."/>
            <person name="Kearney M.S."/>
            <person name="Suda W."/>
            <person name="Takeshita K."/>
            <person name="Sasaki T."/>
            <person name="Okamoto S."/>
            <person name="Skelly N.A."/>
            <person name="Okamura Y."/>
            <person name="Vlamakis H."/>
            <person name="Li Y."/>
            <person name="Tanoue T."/>
            <person name="Takei H."/>
            <person name="Nittono H."/>
            <person name="Narushima S."/>
            <person name="Irie J."/>
            <person name="Itoh H."/>
            <person name="Moriya K."/>
            <person name="Sugiura Y."/>
            <person name="Suematsu M."/>
            <person name="Moritoki N."/>
            <person name="Shibata S."/>
            <person name="Littman R.D."/>
            <person name="Fischbach A.M."/>
            <person name="Uwamino Y."/>
            <person name="Inoue T."/>
            <person name="Honda A."/>
            <person name="Hattori M."/>
            <person name="Murai T."/>
            <person name="Xavier J.R."/>
            <person name="Hirose N."/>
            <person name="Honda K."/>
        </authorList>
    </citation>
    <scope>NUCLEOTIDE SEQUENCE [LARGE SCALE GENOMIC DNA]</scope>
    <source>
        <strain evidence="4 5">CE91-St30</strain>
    </source>
</reference>
<gene>
    <name evidence="4" type="ORF">CE91St30_01750</name>
</gene>
<keyword evidence="5" id="KW-1185">Reference proteome</keyword>
<evidence type="ECO:0000259" key="2">
    <source>
        <dbReference type="Pfam" id="PF01935"/>
    </source>
</evidence>
<dbReference type="PANTHER" id="PTHR30121">
    <property type="entry name" value="UNCHARACTERIZED PROTEIN YJGR-RELATED"/>
    <property type="match status" value="1"/>
</dbReference>
<evidence type="ECO:0000313" key="5">
    <source>
        <dbReference type="Proteomes" id="UP001320544"/>
    </source>
</evidence>
<feature type="domain" description="Zinc-ribbon" evidence="3">
    <location>
        <begin position="24"/>
        <end position="42"/>
    </location>
</feature>
<evidence type="ECO:0000313" key="4">
    <source>
        <dbReference type="EMBL" id="BDE94842.1"/>
    </source>
</evidence>
<sequence length="862" mass="97286">MRIGRKKGSAGSSAAGKDAEMPLCKNCGRPLPEGASFCPACGVSLERTAKEDKRPSKGKRRVKREIERMAGEQYAQCTNDLVGFRYLFESGITETTVGKFCVTLEFGDIAYENERKDVKDAIFDKYEDLHTSFKEGSCFQINLMNLPARTARVDRFLPETGANREEARAYNDIIEERQKEGRTEFFRRNLVTVCVDAIDDESADSQLAAARESLTARFERLHVKSRQLRGVEKMEVMHALLRGPEEPICFDYERLRRTRRRHARDFVAPSWAVYPESERMLRRYLMLPGRCVKTYLIRDFGSSLSDRAIRSIRSLPIPMNISLLYVPQPTGKVSTRIRQNIDVVQAEIFDYQKGTAKSGGDITILPPALENREAEGRELLEFVQENDQSVSWFQGLITVFATTPDELDRYDRILMDEKSTWAIDIIELPLKQEAAFTSALPLATTHLPKNFRSLTSAEAATMIPFSSQNITDDPKRSLMLGVDRVSNDAILIDPDKLKSPHGWIFGMTGAGKGMTVNSIITYALSQHPRTEIDPATGEATCPEADCPQWHVFDFHGEYLELARRYGASISYFGPGHDSCLNPMDMANAAGELVVKDVRANTDFFIALFESMMDRMLSQREKSMLDRCLGTMYEPHVGKETRPTLKDLYATLRDEHNPVAEELADSLEMYAQGSMDSFAGQTNVRTSAYFNLYVMSDLGKTMQTLGMMSTLQHVRKCTYANYRIGKPTYLLVEECQILFGNDAAVRMLDDYFSELRKFGLHIICVTQLPTRVLEHPLAVNLFENSGWFVLLPQQAKNVSLISETFHLSKSQESRIAASSEPGSGLVVADGLKIAMRNTIPKDNLLYEIWNTDPYKQAKKTALS</sequence>
<dbReference type="EMBL" id="AP025564">
    <property type="protein sequence ID" value="BDE94842.1"/>
    <property type="molecule type" value="Genomic_DNA"/>
</dbReference>
<dbReference type="PANTHER" id="PTHR30121:SF6">
    <property type="entry name" value="SLR6007 PROTEIN"/>
    <property type="match status" value="1"/>
</dbReference>
<dbReference type="SUPFAM" id="SSF52540">
    <property type="entry name" value="P-loop containing nucleoside triphosphate hydrolases"/>
    <property type="match status" value="1"/>
</dbReference>
<evidence type="ECO:0000259" key="3">
    <source>
        <dbReference type="Pfam" id="PF13240"/>
    </source>
</evidence>
<dbReference type="InterPro" id="IPR026870">
    <property type="entry name" value="Zinc_ribbon_dom"/>
</dbReference>
<dbReference type="InterPro" id="IPR002789">
    <property type="entry name" value="HerA_central"/>
</dbReference>
<dbReference type="InterPro" id="IPR051162">
    <property type="entry name" value="T4SS_component"/>
</dbReference>
<dbReference type="Pfam" id="PF13240">
    <property type="entry name" value="Zn_Ribbon_1"/>
    <property type="match status" value="1"/>
</dbReference>
<dbReference type="Pfam" id="PF01935">
    <property type="entry name" value="DUF87"/>
    <property type="match status" value="1"/>
</dbReference>
<protein>
    <submittedName>
        <fullName evidence="4">ATPase AAA</fullName>
    </submittedName>
</protein>